<evidence type="ECO:0000313" key="6">
    <source>
        <dbReference type="Proteomes" id="UP000030401"/>
    </source>
</evidence>
<protein>
    <submittedName>
        <fullName evidence="5">MarR family transcripitonal regulator</fullName>
    </submittedName>
</protein>
<evidence type="ECO:0000259" key="4">
    <source>
        <dbReference type="PROSITE" id="PS50995"/>
    </source>
</evidence>
<evidence type="ECO:0000256" key="3">
    <source>
        <dbReference type="ARBA" id="ARBA00023163"/>
    </source>
</evidence>
<accession>A0A0A5G2A0</accession>
<evidence type="ECO:0000256" key="2">
    <source>
        <dbReference type="ARBA" id="ARBA00023125"/>
    </source>
</evidence>
<organism evidence="5 6">
    <name type="scientific">Pontibacillus litoralis JSM 072002</name>
    <dbReference type="NCBI Taxonomy" id="1385512"/>
    <lineage>
        <taxon>Bacteria</taxon>
        <taxon>Bacillati</taxon>
        <taxon>Bacillota</taxon>
        <taxon>Bacilli</taxon>
        <taxon>Bacillales</taxon>
        <taxon>Bacillaceae</taxon>
        <taxon>Pontibacillus</taxon>
    </lineage>
</organism>
<gene>
    <name evidence="5" type="ORF">N784_16470</name>
</gene>
<dbReference type="InterPro" id="IPR000835">
    <property type="entry name" value="HTH_MarR-typ"/>
</dbReference>
<dbReference type="Proteomes" id="UP000030401">
    <property type="component" value="Unassembled WGS sequence"/>
</dbReference>
<dbReference type="PANTHER" id="PTHR42756:SF1">
    <property type="entry name" value="TRANSCRIPTIONAL REPRESSOR OF EMRAB OPERON"/>
    <property type="match status" value="1"/>
</dbReference>
<dbReference type="eggNOG" id="COG1846">
    <property type="taxonomic scope" value="Bacteria"/>
</dbReference>
<comment type="caution">
    <text evidence="5">The sequence shown here is derived from an EMBL/GenBank/DDBJ whole genome shotgun (WGS) entry which is preliminary data.</text>
</comment>
<sequence>MKRDINHALGYHINVVSHFIHNKYNEKLAEYGLTSAQAKVMYFLGGYGEQIQSELQQRLYIKGSSMNGLVETLYKKDLIVKRVCESDRRVKLISLTDKGKALEGKLWDVLEELEVQLVDGFNKEERQVMISWLKRMKENIQSCH</sequence>
<dbReference type="PRINTS" id="PR00598">
    <property type="entry name" value="HTHMARR"/>
</dbReference>
<reference evidence="5 6" key="1">
    <citation type="submission" date="2013-08" db="EMBL/GenBank/DDBJ databases">
        <authorList>
            <person name="Huang J."/>
            <person name="Wang G."/>
        </authorList>
    </citation>
    <scope>NUCLEOTIDE SEQUENCE [LARGE SCALE GENOMIC DNA]</scope>
    <source>
        <strain evidence="5 6">JSM 072002</strain>
    </source>
</reference>
<dbReference type="SMART" id="SM00347">
    <property type="entry name" value="HTH_MARR"/>
    <property type="match status" value="1"/>
</dbReference>
<dbReference type="AlphaFoldDB" id="A0A0A5G2A0"/>
<dbReference type="InterPro" id="IPR036390">
    <property type="entry name" value="WH_DNA-bd_sf"/>
</dbReference>
<keyword evidence="3" id="KW-0804">Transcription</keyword>
<dbReference type="EMBL" id="AVPG01000008">
    <property type="protein sequence ID" value="KGX87226.1"/>
    <property type="molecule type" value="Genomic_DNA"/>
</dbReference>
<dbReference type="InterPro" id="IPR036388">
    <property type="entry name" value="WH-like_DNA-bd_sf"/>
</dbReference>
<dbReference type="Pfam" id="PF12802">
    <property type="entry name" value="MarR_2"/>
    <property type="match status" value="1"/>
</dbReference>
<dbReference type="STRING" id="1385512.N784_16470"/>
<proteinExistence type="predicted"/>
<dbReference type="SUPFAM" id="SSF46785">
    <property type="entry name" value="Winged helix' DNA-binding domain"/>
    <property type="match status" value="1"/>
</dbReference>
<dbReference type="Gene3D" id="1.10.10.10">
    <property type="entry name" value="Winged helix-like DNA-binding domain superfamily/Winged helix DNA-binding domain"/>
    <property type="match status" value="1"/>
</dbReference>
<keyword evidence="2" id="KW-0238">DNA-binding</keyword>
<dbReference type="PANTHER" id="PTHR42756">
    <property type="entry name" value="TRANSCRIPTIONAL REGULATOR, MARR"/>
    <property type="match status" value="1"/>
</dbReference>
<keyword evidence="1" id="KW-0805">Transcription regulation</keyword>
<name>A0A0A5G2A0_9BACI</name>
<evidence type="ECO:0000256" key="1">
    <source>
        <dbReference type="ARBA" id="ARBA00023015"/>
    </source>
</evidence>
<keyword evidence="6" id="KW-1185">Reference proteome</keyword>
<evidence type="ECO:0000313" key="5">
    <source>
        <dbReference type="EMBL" id="KGX87226.1"/>
    </source>
</evidence>
<dbReference type="OrthoDB" id="2328394at2"/>
<dbReference type="GO" id="GO:0003700">
    <property type="term" value="F:DNA-binding transcription factor activity"/>
    <property type="evidence" value="ECO:0007669"/>
    <property type="project" value="InterPro"/>
</dbReference>
<dbReference type="GO" id="GO:0003677">
    <property type="term" value="F:DNA binding"/>
    <property type="evidence" value="ECO:0007669"/>
    <property type="project" value="UniProtKB-KW"/>
</dbReference>
<feature type="domain" description="HTH marR-type" evidence="4">
    <location>
        <begin position="1"/>
        <end position="138"/>
    </location>
</feature>
<dbReference type="RefSeq" id="WP_036833729.1">
    <property type="nucleotide sequence ID" value="NZ_AVPG01000008.1"/>
</dbReference>
<dbReference type="PROSITE" id="PS50995">
    <property type="entry name" value="HTH_MARR_2"/>
    <property type="match status" value="1"/>
</dbReference>